<dbReference type="InParanoid" id="A0A139WLY7"/>
<reference evidence="2 3" key="2">
    <citation type="journal article" date="2010" name="Nucleic Acids Res.">
        <title>BeetleBase in 2010: revisions to provide comprehensive genomic information for Tribolium castaneum.</title>
        <authorList>
            <person name="Kim H.S."/>
            <person name="Murphy T."/>
            <person name="Xia J."/>
            <person name="Caragea D."/>
            <person name="Park Y."/>
            <person name="Beeman R.W."/>
            <person name="Lorenzen M.D."/>
            <person name="Butcher S."/>
            <person name="Manak J.R."/>
            <person name="Brown S.J."/>
        </authorList>
    </citation>
    <scope>GENOME REANNOTATION</scope>
    <source>
        <strain evidence="2 3">Georgia GA2</strain>
    </source>
</reference>
<evidence type="ECO:0000256" key="1">
    <source>
        <dbReference type="SAM" id="SignalP"/>
    </source>
</evidence>
<dbReference type="AlphaFoldDB" id="A0A139WLY7"/>
<feature type="chain" id="PRO_5007300229" evidence="1">
    <location>
        <begin position="20"/>
        <end position="103"/>
    </location>
</feature>
<dbReference type="OrthoDB" id="7682224at2759"/>
<gene>
    <name evidence="2" type="primary">AUGUSTUS-3.0.2_32300</name>
    <name evidence="2" type="ORF">TcasGA2_TC032300</name>
</gene>
<proteinExistence type="predicted"/>
<reference evidence="2 3" key="1">
    <citation type="journal article" date="2008" name="Nature">
        <title>The genome of the model beetle and pest Tribolium castaneum.</title>
        <authorList>
            <consortium name="Tribolium Genome Sequencing Consortium"/>
            <person name="Richards S."/>
            <person name="Gibbs R.A."/>
            <person name="Weinstock G.M."/>
            <person name="Brown S.J."/>
            <person name="Denell R."/>
            <person name="Beeman R.W."/>
            <person name="Gibbs R."/>
            <person name="Beeman R.W."/>
            <person name="Brown S.J."/>
            <person name="Bucher G."/>
            <person name="Friedrich M."/>
            <person name="Grimmelikhuijzen C.J."/>
            <person name="Klingler M."/>
            <person name="Lorenzen M."/>
            <person name="Richards S."/>
            <person name="Roth S."/>
            <person name="Schroder R."/>
            <person name="Tautz D."/>
            <person name="Zdobnov E.M."/>
            <person name="Muzny D."/>
            <person name="Gibbs R.A."/>
            <person name="Weinstock G.M."/>
            <person name="Attaway T."/>
            <person name="Bell S."/>
            <person name="Buhay C.J."/>
            <person name="Chandrabose M.N."/>
            <person name="Chavez D."/>
            <person name="Clerk-Blankenburg K.P."/>
            <person name="Cree A."/>
            <person name="Dao M."/>
            <person name="Davis C."/>
            <person name="Chacko J."/>
            <person name="Dinh H."/>
            <person name="Dugan-Rocha S."/>
            <person name="Fowler G."/>
            <person name="Garner T.T."/>
            <person name="Garnes J."/>
            <person name="Gnirke A."/>
            <person name="Hawes A."/>
            <person name="Hernandez J."/>
            <person name="Hines S."/>
            <person name="Holder M."/>
            <person name="Hume J."/>
            <person name="Jhangiani S.N."/>
            <person name="Joshi V."/>
            <person name="Khan Z.M."/>
            <person name="Jackson L."/>
            <person name="Kovar C."/>
            <person name="Kowis A."/>
            <person name="Lee S."/>
            <person name="Lewis L.R."/>
            <person name="Margolis J."/>
            <person name="Morgan M."/>
            <person name="Nazareth L.V."/>
            <person name="Nguyen N."/>
            <person name="Okwuonu G."/>
            <person name="Parker D."/>
            <person name="Richards S."/>
            <person name="Ruiz S.J."/>
            <person name="Santibanez J."/>
            <person name="Savard J."/>
            <person name="Scherer S.E."/>
            <person name="Schneider B."/>
            <person name="Sodergren E."/>
            <person name="Tautz D."/>
            <person name="Vattahil S."/>
            <person name="Villasana D."/>
            <person name="White C.S."/>
            <person name="Wright R."/>
            <person name="Park Y."/>
            <person name="Beeman R.W."/>
            <person name="Lord J."/>
            <person name="Oppert B."/>
            <person name="Lorenzen M."/>
            <person name="Brown S."/>
            <person name="Wang L."/>
            <person name="Savard J."/>
            <person name="Tautz D."/>
            <person name="Richards S."/>
            <person name="Weinstock G."/>
            <person name="Gibbs R.A."/>
            <person name="Liu Y."/>
            <person name="Worley K."/>
            <person name="Weinstock G."/>
            <person name="Elsik C.G."/>
            <person name="Reese J.T."/>
            <person name="Elhaik E."/>
            <person name="Landan G."/>
            <person name="Graur D."/>
            <person name="Arensburger P."/>
            <person name="Atkinson P."/>
            <person name="Beeman R.W."/>
            <person name="Beidler J."/>
            <person name="Brown S.J."/>
            <person name="Demuth J.P."/>
            <person name="Drury D.W."/>
            <person name="Du Y.Z."/>
            <person name="Fujiwara H."/>
            <person name="Lorenzen M."/>
            <person name="Maselli V."/>
            <person name="Osanai M."/>
            <person name="Park Y."/>
            <person name="Robertson H.M."/>
            <person name="Tu Z."/>
            <person name="Wang J.J."/>
            <person name="Wang S."/>
            <person name="Richards S."/>
            <person name="Song H."/>
            <person name="Zhang L."/>
            <person name="Sodergren E."/>
            <person name="Werner D."/>
            <person name="Stanke M."/>
            <person name="Morgenstern B."/>
            <person name="Solovyev V."/>
            <person name="Kosarev P."/>
            <person name="Brown G."/>
            <person name="Chen H.C."/>
            <person name="Ermolaeva O."/>
            <person name="Hlavina W."/>
            <person name="Kapustin Y."/>
            <person name="Kiryutin B."/>
            <person name="Kitts P."/>
            <person name="Maglott D."/>
            <person name="Pruitt K."/>
            <person name="Sapojnikov V."/>
            <person name="Souvorov A."/>
            <person name="Mackey A.J."/>
            <person name="Waterhouse R.M."/>
            <person name="Wyder S."/>
            <person name="Zdobnov E.M."/>
            <person name="Zdobnov E.M."/>
            <person name="Wyder S."/>
            <person name="Kriventseva E.V."/>
            <person name="Kadowaki T."/>
            <person name="Bork P."/>
            <person name="Aranda M."/>
            <person name="Bao R."/>
            <person name="Beermann A."/>
            <person name="Berns N."/>
            <person name="Bolognesi R."/>
            <person name="Bonneton F."/>
            <person name="Bopp D."/>
            <person name="Brown S.J."/>
            <person name="Bucher G."/>
            <person name="Butts T."/>
            <person name="Chaumot A."/>
            <person name="Denell R.E."/>
            <person name="Ferrier D.E."/>
            <person name="Friedrich M."/>
            <person name="Gordon C.M."/>
            <person name="Jindra M."/>
            <person name="Klingler M."/>
            <person name="Lan Q."/>
            <person name="Lattorff H.M."/>
            <person name="Laudet V."/>
            <person name="von Levetsow C."/>
            <person name="Liu Z."/>
            <person name="Lutz R."/>
            <person name="Lynch J.A."/>
            <person name="da Fonseca R.N."/>
            <person name="Posnien N."/>
            <person name="Reuter R."/>
            <person name="Roth S."/>
            <person name="Savard J."/>
            <person name="Schinko J.B."/>
            <person name="Schmitt C."/>
            <person name="Schoppmeier M."/>
            <person name="Schroder R."/>
            <person name="Shippy T.D."/>
            <person name="Simonnet F."/>
            <person name="Marques-Souza H."/>
            <person name="Tautz D."/>
            <person name="Tomoyasu Y."/>
            <person name="Trauner J."/>
            <person name="Van der Zee M."/>
            <person name="Vervoort M."/>
            <person name="Wittkopp N."/>
            <person name="Wimmer E.A."/>
            <person name="Yang X."/>
            <person name="Jones A.K."/>
            <person name="Sattelle D.B."/>
            <person name="Ebert P.R."/>
            <person name="Nelson D."/>
            <person name="Scott J.G."/>
            <person name="Beeman R.W."/>
            <person name="Muthukrishnan S."/>
            <person name="Kramer K.J."/>
            <person name="Arakane Y."/>
            <person name="Beeman R.W."/>
            <person name="Zhu Q."/>
            <person name="Hogenkamp D."/>
            <person name="Dixit R."/>
            <person name="Oppert B."/>
            <person name="Jiang H."/>
            <person name="Zou Z."/>
            <person name="Marshall J."/>
            <person name="Elpidina E."/>
            <person name="Vinokurov K."/>
            <person name="Oppert C."/>
            <person name="Zou Z."/>
            <person name="Evans J."/>
            <person name="Lu Z."/>
            <person name="Zhao P."/>
            <person name="Sumathipala N."/>
            <person name="Altincicek B."/>
            <person name="Vilcinskas A."/>
            <person name="Williams M."/>
            <person name="Hultmark D."/>
            <person name="Hetru C."/>
            <person name="Jiang H."/>
            <person name="Grimmelikhuijzen C.J."/>
            <person name="Hauser F."/>
            <person name="Cazzamali G."/>
            <person name="Williamson M."/>
            <person name="Park Y."/>
            <person name="Li B."/>
            <person name="Tanaka Y."/>
            <person name="Predel R."/>
            <person name="Neupert S."/>
            <person name="Schachtner J."/>
            <person name="Verleyen P."/>
            <person name="Raible F."/>
            <person name="Bork P."/>
            <person name="Friedrich M."/>
            <person name="Walden K.K."/>
            <person name="Robertson H.M."/>
            <person name="Angeli S."/>
            <person name="Foret S."/>
            <person name="Bucher G."/>
            <person name="Schuetz S."/>
            <person name="Maleszka R."/>
            <person name="Wimmer E.A."/>
            <person name="Beeman R.W."/>
            <person name="Lorenzen M."/>
            <person name="Tomoyasu Y."/>
            <person name="Miller S.C."/>
            <person name="Grossmann D."/>
            <person name="Bucher G."/>
        </authorList>
    </citation>
    <scope>NUCLEOTIDE SEQUENCE [LARGE SCALE GENOMIC DNA]</scope>
    <source>
        <strain evidence="2 3">Georgia GA2</strain>
    </source>
</reference>
<protein>
    <submittedName>
        <fullName evidence="2">Uncharacterized protein</fullName>
    </submittedName>
</protein>
<name>A0A139WLY7_TRICA</name>
<sequence length="103" mass="11820">MSNLIKVCIFFASISSVICDQDQDFFASLPSIALKREMESNDRKPVEMMLSRLNHYAIEMRRFLNRIKSERTGRGFKSESNFANKVICFPRGCIDISDVGIHP</sequence>
<dbReference type="Proteomes" id="UP000007266">
    <property type="component" value="Linkage group 3"/>
</dbReference>
<dbReference type="EMBL" id="KQ971318">
    <property type="protein sequence ID" value="KYB28960.1"/>
    <property type="molecule type" value="Genomic_DNA"/>
</dbReference>
<feature type="signal peptide" evidence="1">
    <location>
        <begin position="1"/>
        <end position="19"/>
    </location>
</feature>
<accession>A0A139WLY7</accession>
<organism evidence="2 3">
    <name type="scientific">Tribolium castaneum</name>
    <name type="common">Red flour beetle</name>
    <dbReference type="NCBI Taxonomy" id="7070"/>
    <lineage>
        <taxon>Eukaryota</taxon>
        <taxon>Metazoa</taxon>
        <taxon>Ecdysozoa</taxon>
        <taxon>Arthropoda</taxon>
        <taxon>Hexapoda</taxon>
        <taxon>Insecta</taxon>
        <taxon>Pterygota</taxon>
        <taxon>Neoptera</taxon>
        <taxon>Endopterygota</taxon>
        <taxon>Coleoptera</taxon>
        <taxon>Polyphaga</taxon>
        <taxon>Cucujiformia</taxon>
        <taxon>Tenebrionidae</taxon>
        <taxon>Tenebrionidae incertae sedis</taxon>
        <taxon>Tribolium</taxon>
    </lineage>
</organism>
<evidence type="ECO:0000313" key="3">
    <source>
        <dbReference type="Proteomes" id="UP000007266"/>
    </source>
</evidence>
<keyword evidence="3" id="KW-1185">Reference proteome</keyword>
<dbReference type="KEGG" id="tca:103312228"/>
<evidence type="ECO:0000313" key="2">
    <source>
        <dbReference type="EMBL" id="KYB28960.1"/>
    </source>
</evidence>
<keyword evidence="1" id="KW-0732">Signal</keyword>